<dbReference type="AlphaFoldDB" id="A0A1J5SB44"/>
<proteinExistence type="predicted"/>
<dbReference type="PANTHER" id="PTHR34580:SF1">
    <property type="entry name" value="PROTEIN PAFC"/>
    <property type="match status" value="1"/>
</dbReference>
<organism evidence="3">
    <name type="scientific">mine drainage metagenome</name>
    <dbReference type="NCBI Taxonomy" id="410659"/>
    <lineage>
        <taxon>unclassified sequences</taxon>
        <taxon>metagenomes</taxon>
        <taxon>ecological metagenomes</taxon>
    </lineage>
</organism>
<name>A0A1J5SB44_9ZZZZ</name>
<evidence type="ECO:0000259" key="1">
    <source>
        <dbReference type="Pfam" id="PF13280"/>
    </source>
</evidence>
<evidence type="ECO:0000313" key="3">
    <source>
        <dbReference type="EMBL" id="OIR01264.1"/>
    </source>
</evidence>
<accession>A0A1J5SB44</accession>
<dbReference type="Pfam" id="PF25583">
    <property type="entry name" value="WCX"/>
    <property type="match status" value="1"/>
</dbReference>
<feature type="domain" description="WCX" evidence="2">
    <location>
        <begin position="259"/>
        <end position="329"/>
    </location>
</feature>
<dbReference type="EMBL" id="MLJW01000086">
    <property type="protein sequence ID" value="OIR01264.1"/>
    <property type="molecule type" value="Genomic_DNA"/>
</dbReference>
<gene>
    <name evidence="3" type="ORF">GALL_167360</name>
</gene>
<comment type="caution">
    <text evidence="3">The sequence shown here is derived from an EMBL/GenBank/DDBJ whole genome shotgun (WGS) entry which is preliminary data.</text>
</comment>
<dbReference type="InterPro" id="IPR057727">
    <property type="entry name" value="WCX_dom"/>
</dbReference>
<dbReference type="InterPro" id="IPR026881">
    <property type="entry name" value="WYL_dom"/>
</dbReference>
<feature type="domain" description="WYL" evidence="1">
    <location>
        <begin position="156"/>
        <end position="224"/>
    </location>
</feature>
<evidence type="ECO:0000259" key="2">
    <source>
        <dbReference type="Pfam" id="PF25583"/>
    </source>
</evidence>
<dbReference type="PROSITE" id="PS52050">
    <property type="entry name" value="WYL"/>
    <property type="match status" value="1"/>
</dbReference>
<dbReference type="Pfam" id="PF13280">
    <property type="entry name" value="WYL"/>
    <property type="match status" value="1"/>
</dbReference>
<dbReference type="PANTHER" id="PTHR34580">
    <property type="match status" value="1"/>
</dbReference>
<dbReference type="InterPro" id="IPR051534">
    <property type="entry name" value="CBASS_pafABC_assoc_protein"/>
</dbReference>
<sequence length="337" mass="37671">MPSNDKPSVIRRQWELMKLLPAAGAGKSASELTKLLNDSGYAISKRQVERDLNELMEAFRLDFDEGANPRRWHWPRGASANLPAMTISEALSLRLVEDSLKSIMPVSMLDGLESRFRQARNDLAKLGKGNRKAKWASKVRVVSPTMPMIPPVIDSEVLASVQEALLADEQIEVEYRSVNAEKAKTILLSPLAIVVRGLVSYLVATAYEYEDAWLFAMHRIHKVTRSVQPVNRPTDFDLDEYIRSGELHFGNGGTLRFSAWIRLPLAKILAESPLSEDQKLAVGDNRMKLTATVADTWQLHWWLLSQGANIEVISPIALRKKISGMLTDAAAQYGKPK</sequence>
<protein>
    <submittedName>
        <fullName evidence="3">Uncharacterized protein</fullName>
    </submittedName>
</protein>
<reference evidence="3" key="1">
    <citation type="submission" date="2016-10" db="EMBL/GenBank/DDBJ databases">
        <title>Sequence of Gallionella enrichment culture.</title>
        <authorList>
            <person name="Poehlein A."/>
            <person name="Muehling M."/>
            <person name="Daniel R."/>
        </authorList>
    </citation>
    <scope>NUCLEOTIDE SEQUENCE</scope>
</reference>